<feature type="domain" description="Putative Flp pilus-assembly TadG-like N-terminal" evidence="1">
    <location>
        <begin position="1"/>
        <end position="44"/>
    </location>
</feature>
<comment type="caution">
    <text evidence="2">The sequence shown here is derived from an EMBL/GenBank/DDBJ whole genome shotgun (WGS) entry which is preliminary data.</text>
</comment>
<dbReference type="InterPro" id="IPR021202">
    <property type="entry name" value="Rv3654c-like"/>
</dbReference>
<proteinExistence type="predicted"/>
<evidence type="ECO:0000313" key="2">
    <source>
        <dbReference type="EMBL" id="OBJ84395.1"/>
    </source>
</evidence>
<keyword evidence="2" id="KW-0547">Nucleotide-binding</keyword>
<accession>A0A1A3KH89</accession>
<evidence type="ECO:0000313" key="3">
    <source>
        <dbReference type="Proteomes" id="UP000093925"/>
    </source>
</evidence>
<dbReference type="AlphaFoldDB" id="A0A1A3KH89"/>
<reference evidence="2 3" key="1">
    <citation type="submission" date="2016-06" db="EMBL/GenBank/DDBJ databases">
        <authorList>
            <person name="Kjaerup R.B."/>
            <person name="Dalgaard T.S."/>
            <person name="Juul-Madsen H.R."/>
        </authorList>
    </citation>
    <scope>NUCLEOTIDE SEQUENCE [LARGE SCALE GENOMIC DNA]</scope>
    <source>
        <strain evidence="2 3">1276495.2</strain>
    </source>
</reference>
<dbReference type="RefSeq" id="WP_065140754.1">
    <property type="nucleotide sequence ID" value="NZ_LZLF01000038.1"/>
</dbReference>
<keyword evidence="2" id="KW-0067">ATP-binding</keyword>
<dbReference type="Proteomes" id="UP000093925">
    <property type="component" value="Unassembled WGS sequence"/>
</dbReference>
<gene>
    <name evidence="2" type="ORF">A5640_16675</name>
</gene>
<organism evidence="2 3">
    <name type="scientific">Mycobacterium asiaticum</name>
    <dbReference type="NCBI Taxonomy" id="1790"/>
    <lineage>
        <taxon>Bacteria</taxon>
        <taxon>Bacillati</taxon>
        <taxon>Actinomycetota</taxon>
        <taxon>Actinomycetes</taxon>
        <taxon>Mycobacteriales</taxon>
        <taxon>Mycobacteriaceae</taxon>
        <taxon>Mycobacterium</taxon>
    </lineage>
</organism>
<protein>
    <submittedName>
        <fullName evidence="2">Helicase</fullName>
    </submittedName>
</protein>
<dbReference type="EMBL" id="LZLM01000086">
    <property type="protein sequence ID" value="OBJ84395.1"/>
    <property type="molecule type" value="Genomic_DNA"/>
</dbReference>
<keyword evidence="2" id="KW-0347">Helicase</keyword>
<evidence type="ECO:0000259" key="1">
    <source>
        <dbReference type="Pfam" id="PF13400"/>
    </source>
</evidence>
<keyword evidence="2" id="KW-0378">Hydrolase</keyword>
<dbReference type="Pfam" id="PF13400">
    <property type="entry name" value="Tad"/>
    <property type="match status" value="1"/>
</dbReference>
<sequence length="101" mass="9968">MLAAAMIAVLLSVTGATGWVGSVVVARHRAQSAADLAALAAAAQLPQGAESACARARVAAQRVGGVECRVDGLDVVVAVEVPVPLAGVARASARAGPTDKR</sequence>
<dbReference type="InterPro" id="IPR028087">
    <property type="entry name" value="Tad_N"/>
</dbReference>
<name>A0A1A3KH89_MYCAS</name>
<dbReference type="GO" id="GO:0004386">
    <property type="term" value="F:helicase activity"/>
    <property type="evidence" value="ECO:0007669"/>
    <property type="project" value="UniProtKB-KW"/>
</dbReference>
<dbReference type="NCBIfam" id="TIGR03816">
    <property type="entry name" value="tadE_like_DECH"/>
    <property type="match status" value="1"/>
</dbReference>